<evidence type="ECO:0000313" key="1">
    <source>
        <dbReference type="EMBL" id="KAK9239269.1"/>
    </source>
</evidence>
<name>A0ACC3T5L6_LIPKO</name>
<dbReference type="Proteomes" id="UP001433508">
    <property type="component" value="Unassembled WGS sequence"/>
</dbReference>
<proteinExistence type="predicted"/>
<reference evidence="2" key="1">
    <citation type="journal article" date="2024" name="Front. Bioeng. Biotechnol.">
        <title>Genome-scale model development and genomic sequencing of the oleaginous clade Lipomyces.</title>
        <authorList>
            <person name="Czajka J.J."/>
            <person name="Han Y."/>
            <person name="Kim J."/>
            <person name="Mondo S.J."/>
            <person name="Hofstad B.A."/>
            <person name="Robles A."/>
            <person name="Haridas S."/>
            <person name="Riley R."/>
            <person name="LaButti K."/>
            <person name="Pangilinan J."/>
            <person name="Andreopoulos W."/>
            <person name="Lipzen A."/>
            <person name="Yan J."/>
            <person name="Wang M."/>
            <person name="Ng V."/>
            <person name="Grigoriev I.V."/>
            <person name="Spatafora J.W."/>
            <person name="Magnuson J.K."/>
            <person name="Baker S.E."/>
            <person name="Pomraning K.R."/>
        </authorList>
    </citation>
    <scope>NUCLEOTIDE SEQUENCE [LARGE SCALE GENOMIC DNA]</scope>
    <source>
        <strain evidence="2">CBS 7786</strain>
    </source>
</reference>
<comment type="caution">
    <text evidence="1">The sequence shown here is derived from an EMBL/GenBank/DDBJ whole genome shotgun (WGS) entry which is preliminary data.</text>
</comment>
<dbReference type="EMBL" id="MU971348">
    <property type="protein sequence ID" value="KAK9239269.1"/>
    <property type="molecule type" value="Genomic_DNA"/>
</dbReference>
<organism evidence="1 2">
    <name type="scientific">Lipomyces kononenkoae</name>
    <name type="common">Yeast</name>
    <dbReference type="NCBI Taxonomy" id="34357"/>
    <lineage>
        <taxon>Eukaryota</taxon>
        <taxon>Fungi</taxon>
        <taxon>Dikarya</taxon>
        <taxon>Ascomycota</taxon>
        <taxon>Saccharomycotina</taxon>
        <taxon>Lipomycetes</taxon>
        <taxon>Lipomycetales</taxon>
        <taxon>Lipomycetaceae</taxon>
        <taxon>Lipomyces</taxon>
    </lineage>
</organism>
<protein>
    <submittedName>
        <fullName evidence="1">Uncharacterized protein</fullName>
    </submittedName>
</protein>
<evidence type="ECO:0000313" key="2">
    <source>
        <dbReference type="Proteomes" id="UP001433508"/>
    </source>
</evidence>
<gene>
    <name evidence="1" type="ORF">V1525DRAFT_356718</name>
</gene>
<keyword evidence="2" id="KW-1185">Reference proteome</keyword>
<accession>A0ACC3T5L6</accession>
<sequence length="1370" mass="153716">MSSLKKYLAAAKIAIDKKDYEGGREQCLSALELDPRSFNALILLGFCETGLSSLNAAEKAYLDATAIKPESAFGWQGLLNVYEKGERVPEYLGVAKRLITIYKDEDDIVRCASMANKMRGFVSVKGSRQDKIEMLKFLLPDTTVFSFLEGRIPHPAETLQNLTELMDSQGKETIQNAINKNRNKIGVNHAELTAKIKHKVYESSELEYYYRQLLNWSDDENQRREIEGKLLEFLYNKLLSVPLGSKDPIREKIFELATGMIVVKSPIEQAWIVALEWQDLRYLSHLDQSRLREYIGLFPDTGLSKVIQAFLKSDISPFQQSYTNDTENGEDLIVSATWDETEILENFIDGYEMRPDSVLANRLLGQYYIHLGEYENAAEMALAGLKLLDSVFRNTGLYLQMYKNAISVSLGTAYIYYQAPRHFSEALDIFNEVLDHSPGNSQALIGKALIYEESGNVTDSLSLITRILQDDPDNVQALLEASWCRILLGAHSEGRTGLQKCLKLITREDPSSQNLRAKIWWRIGKSLWDDQVSNRGDRSGAYNAFIKSLKYNPSYAASYTSLGIFYADIEKDEDRAGKCFHKAFELDANESEAARRLVETFADSKEWDLVEVIASRFADAERKRNVPGKEASWPYRVLGVAYLQSHDLARAIQSFQSALRVNNQDANSWIGLGEAYAESGRYVAASKAFARACNIQPDNWHSRFLLGMVHRQILSYDEAKNTFRSVLEVRSSEVVVLEHLCETLVASARDNINKNYYGQAIDDAIEALDISKKLATIHPNSFNMWKAVGDAVQVFLKIKSELSRLPVKLLTELLGAEIDKTDAAVLETVNELDGISLDVLTFLDTTDLSSMAYFFHILAHKFSLLSTYKNVRSRAAGWFNVGCAELRVYLQKERNIRYRDAAINCLKQAVSLEPKNAEFWSAYGIATADYVPLVSQHGFIRSLVIDHRQASTWANLGVLYLAQGDMELANLAFNRAQSADPDFVMAWIGQGIVAAAVGEEDEAQELFEHSFAISNGSNKLAKLLYAASAFALLASRSASLLTPTHVEIPIFALEKVLQLEPDLVAAMQYEGLMLERQGNYEIAIERLNKASEILELQYEDLESFEQLKEFVSVKAQLARLYFSQKNFNASLETSLTVIDLSEGEERLRLARLSALITSGLAYYSLQDFTNALKMFRLASGDSERDPDITVLLSQVLYALGGSNREAAQDELFRNIEEHPQHLQSLLLLGTIGIAEGNDEVVDAIEDEINHFSMEERIGAVNDGSIELLLSGLEGSRTGQPSIRPWLQSSMLRPSDYKIWKYLDTKIAIVTALSDSSIAAKDLSDVYASIETFSDSLKAIFISPGNKNGWASLDKCISSDRLESDFKSMRI</sequence>